<dbReference type="RefSeq" id="WP_106265037.1">
    <property type="nucleotide sequence ID" value="NZ_PVTQ01000007.1"/>
</dbReference>
<evidence type="ECO:0000256" key="1">
    <source>
        <dbReference type="ARBA" id="ARBA00004496"/>
    </source>
</evidence>
<evidence type="ECO:0000259" key="10">
    <source>
        <dbReference type="PROSITE" id="PS51898"/>
    </source>
</evidence>
<evidence type="ECO:0000256" key="4">
    <source>
        <dbReference type="ARBA" id="ARBA00022829"/>
    </source>
</evidence>
<dbReference type="InterPro" id="IPR044068">
    <property type="entry name" value="CB"/>
</dbReference>
<keyword evidence="6 9" id="KW-0238">DNA-binding</keyword>
<dbReference type="Proteomes" id="UP000238392">
    <property type="component" value="Unassembled WGS sequence"/>
</dbReference>
<dbReference type="Pfam" id="PF02899">
    <property type="entry name" value="Phage_int_SAM_1"/>
    <property type="match status" value="1"/>
</dbReference>
<dbReference type="GO" id="GO:0005737">
    <property type="term" value="C:cytoplasm"/>
    <property type="evidence" value="ECO:0007669"/>
    <property type="project" value="UniProtKB-SubCell"/>
</dbReference>
<dbReference type="Gene3D" id="1.10.443.10">
    <property type="entry name" value="Intergrase catalytic core"/>
    <property type="match status" value="1"/>
</dbReference>
<name>A0A2T0WQ53_9RHOB</name>
<organism evidence="12 13">
    <name type="scientific">Donghicola tyrosinivorans</name>
    <dbReference type="NCBI Taxonomy" id="1652492"/>
    <lineage>
        <taxon>Bacteria</taxon>
        <taxon>Pseudomonadati</taxon>
        <taxon>Pseudomonadota</taxon>
        <taxon>Alphaproteobacteria</taxon>
        <taxon>Rhodobacterales</taxon>
        <taxon>Roseobacteraceae</taxon>
        <taxon>Donghicola</taxon>
    </lineage>
</organism>
<comment type="subcellular location">
    <subcellularLocation>
        <location evidence="1 9">Cytoplasm</location>
    </subcellularLocation>
</comment>
<evidence type="ECO:0000256" key="2">
    <source>
        <dbReference type="ARBA" id="ARBA00022490"/>
    </source>
</evidence>
<keyword evidence="2 9" id="KW-0963">Cytoplasm</keyword>
<feature type="active site" evidence="9">
    <location>
        <position position="252"/>
    </location>
</feature>
<accession>A0A2T0WQ53</accession>
<dbReference type="InterPro" id="IPR023009">
    <property type="entry name" value="Tyrosine_recombinase_XerC/XerD"/>
</dbReference>
<dbReference type="InterPro" id="IPR011010">
    <property type="entry name" value="DNA_brk_join_enz"/>
</dbReference>
<keyword evidence="13" id="KW-1185">Reference proteome</keyword>
<keyword evidence="7 9" id="KW-0233">DNA recombination</keyword>
<dbReference type="GO" id="GO:0051301">
    <property type="term" value="P:cell division"/>
    <property type="evidence" value="ECO:0007669"/>
    <property type="project" value="UniProtKB-KW"/>
</dbReference>
<dbReference type="EMBL" id="PVTQ01000007">
    <property type="protein sequence ID" value="PRY88826.1"/>
    <property type="molecule type" value="Genomic_DNA"/>
</dbReference>
<feature type="active site" evidence="9">
    <location>
        <position position="278"/>
    </location>
</feature>
<evidence type="ECO:0000313" key="13">
    <source>
        <dbReference type="Proteomes" id="UP000238392"/>
    </source>
</evidence>
<comment type="subunit">
    <text evidence="9">Forms a cyclic heterotetrameric complex composed of two molecules of XerC and two molecules of XerD.</text>
</comment>
<evidence type="ECO:0000259" key="11">
    <source>
        <dbReference type="PROSITE" id="PS51900"/>
    </source>
</evidence>
<evidence type="ECO:0000256" key="3">
    <source>
        <dbReference type="ARBA" id="ARBA00022618"/>
    </source>
</evidence>
<evidence type="ECO:0000256" key="6">
    <source>
        <dbReference type="ARBA" id="ARBA00023125"/>
    </source>
</evidence>
<dbReference type="PROSITE" id="PS51898">
    <property type="entry name" value="TYR_RECOMBINASE"/>
    <property type="match status" value="1"/>
</dbReference>
<feature type="domain" description="Core-binding (CB)" evidence="11">
    <location>
        <begin position="6"/>
        <end position="97"/>
    </location>
</feature>
<dbReference type="GO" id="GO:0006313">
    <property type="term" value="P:DNA transposition"/>
    <property type="evidence" value="ECO:0007669"/>
    <property type="project" value="UniProtKB-UniRule"/>
</dbReference>
<dbReference type="PANTHER" id="PTHR30349:SF90">
    <property type="entry name" value="TYROSINE RECOMBINASE XERD"/>
    <property type="match status" value="1"/>
</dbReference>
<dbReference type="HAMAP" id="MF_01808">
    <property type="entry name" value="Recomb_XerC_XerD"/>
    <property type="match status" value="1"/>
</dbReference>
<keyword evidence="3 9" id="KW-0132">Cell division</keyword>
<dbReference type="GO" id="GO:0007059">
    <property type="term" value="P:chromosome segregation"/>
    <property type="evidence" value="ECO:0007669"/>
    <property type="project" value="UniProtKB-UniRule"/>
</dbReference>
<feature type="active site" evidence="9">
    <location>
        <position position="255"/>
    </location>
</feature>
<feature type="active site" evidence="9">
    <location>
        <position position="184"/>
    </location>
</feature>
<dbReference type="SUPFAM" id="SSF47823">
    <property type="entry name" value="lambda integrase-like, N-terminal domain"/>
    <property type="match status" value="1"/>
</dbReference>
<feature type="active site" description="O-(3'-phospho-DNA)-tyrosine intermediate" evidence="9">
    <location>
        <position position="287"/>
    </location>
</feature>
<keyword evidence="5 9" id="KW-0229">DNA integration</keyword>
<feature type="domain" description="Tyr recombinase" evidence="10">
    <location>
        <begin position="118"/>
        <end position="300"/>
    </location>
</feature>
<evidence type="ECO:0000256" key="7">
    <source>
        <dbReference type="ARBA" id="ARBA00023172"/>
    </source>
</evidence>
<dbReference type="SUPFAM" id="SSF56349">
    <property type="entry name" value="DNA breaking-rejoining enzymes"/>
    <property type="match status" value="1"/>
</dbReference>
<dbReference type="GO" id="GO:0009037">
    <property type="term" value="F:tyrosine-based site-specific recombinase activity"/>
    <property type="evidence" value="ECO:0007669"/>
    <property type="project" value="UniProtKB-UniRule"/>
</dbReference>
<dbReference type="CDD" id="cd00798">
    <property type="entry name" value="INT_XerDC_C"/>
    <property type="match status" value="1"/>
</dbReference>
<dbReference type="InterPro" id="IPR050090">
    <property type="entry name" value="Tyrosine_recombinase_XerCD"/>
</dbReference>
<comment type="caution">
    <text evidence="12">The sequence shown here is derived from an EMBL/GenBank/DDBJ whole genome shotgun (WGS) entry which is preliminary data.</text>
</comment>
<dbReference type="InterPro" id="IPR013762">
    <property type="entry name" value="Integrase-like_cat_sf"/>
</dbReference>
<keyword evidence="4 9" id="KW-0159">Chromosome partition</keyword>
<dbReference type="AlphaFoldDB" id="A0A2T0WQ53"/>
<evidence type="ECO:0000256" key="8">
    <source>
        <dbReference type="ARBA" id="ARBA00023306"/>
    </source>
</evidence>
<dbReference type="InterPro" id="IPR004107">
    <property type="entry name" value="Integrase_SAM-like_N"/>
</dbReference>
<evidence type="ECO:0000256" key="9">
    <source>
        <dbReference type="HAMAP-Rule" id="MF_01808"/>
    </source>
</evidence>
<comment type="similarity">
    <text evidence="9">Belongs to the 'phage' integrase family. XerC subfamily.</text>
</comment>
<keyword evidence="8 9" id="KW-0131">Cell cycle</keyword>
<dbReference type="OrthoDB" id="9801717at2"/>
<evidence type="ECO:0000256" key="5">
    <source>
        <dbReference type="ARBA" id="ARBA00022908"/>
    </source>
</evidence>
<feature type="active site" evidence="9">
    <location>
        <position position="161"/>
    </location>
</feature>
<reference evidence="12 13" key="1">
    <citation type="submission" date="2018-03" db="EMBL/GenBank/DDBJ databases">
        <title>Genomic Encyclopedia of Archaeal and Bacterial Type Strains, Phase II (KMG-II): from individual species to whole genera.</title>
        <authorList>
            <person name="Goeker M."/>
        </authorList>
    </citation>
    <scope>NUCLEOTIDE SEQUENCE [LARGE SCALE GENOMIC DNA]</scope>
    <source>
        <strain evidence="12 13">DSM 100212</strain>
    </source>
</reference>
<comment type="function">
    <text evidence="9">Site-specific tyrosine recombinase, which acts by catalyzing the cutting and rejoining of the recombining DNA molecules. The XerC-XerD complex is essential to convert dimers of the bacterial chromosome into monomers to permit their segregation at cell division. It also contributes to the segregational stability of plasmids.</text>
</comment>
<dbReference type="Pfam" id="PF00589">
    <property type="entry name" value="Phage_integrase"/>
    <property type="match status" value="1"/>
</dbReference>
<proteinExistence type="inferred from homology"/>
<dbReference type="GO" id="GO:0003677">
    <property type="term" value="F:DNA binding"/>
    <property type="evidence" value="ECO:0007669"/>
    <property type="project" value="UniProtKB-UniRule"/>
</dbReference>
<evidence type="ECO:0000313" key="12">
    <source>
        <dbReference type="EMBL" id="PRY88826.1"/>
    </source>
</evidence>
<dbReference type="PANTHER" id="PTHR30349">
    <property type="entry name" value="PHAGE INTEGRASE-RELATED"/>
    <property type="match status" value="1"/>
</dbReference>
<protein>
    <recommendedName>
        <fullName evidence="9">Tyrosine recombinase XerC</fullName>
    </recommendedName>
</protein>
<sequence>MSLISPAQRDALQSWLAYERGIKDASDHTITAYSGDVAGFLSFLADYHGGASGLASLATVGPSDMRAWMAAERRSGTGARSLARRLSAVKSFYRWLARTQKFDPTAVLATRSPKVKARLPRPLSEDGARAVLETVELQSQTPWIGARDVAVVTLLYGCGLRISEALGLTGRDIPLGDSLRIVGKGNKERIVPVLAAARKAVDRYLSLCPYQLEPDAPLFRGAKGGALNARVIAKVMEQTRMQLGLPETATPHALRHSFATHLLNAGGDLRAIQELLGHAALSTTQTYTAVDSARLMDVYQAAHPRARRG</sequence>
<dbReference type="InterPro" id="IPR002104">
    <property type="entry name" value="Integrase_catalytic"/>
</dbReference>
<dbReference type="InterPro" id="IPR010998">
    <property type="entry name" value="Integrase_recombinase_N"/>
</dbReference>
<gene>
    <name evidence="9" type="primary">xerC</name>
    <name evidence="12" type="ORF">CLV74_107168</name>
</gene>
<dbReference type="Gene3D" id="1.10.150.130">
    <property type="match status" value="1"/>
</dbReference>
<dbReference type="PROSITE" id="PS51900">
    <property type="entry name" value="CB"/>
    <property type="match status" value="1"/>
</dbReference>